<comment type="subcellular location">
    <subcellularLocation>
        <location evidence="1">Membrane</location>
        <topology evidence="1">Multi-pass membrane protein</topology>
    </subcellularLocation>
</comment>
<feature type="compositionally biased region" description="Polar residues" evidence="6">
    <location>
        <begin position="17"/>
        <end position="43"/>
    </location>
</feature>
<feature type="region of interest" description="Disordered" evidence="6">
    <location>
        <begin position="17"/>
        <end position="52"/>
    </location>
</feature>
<dbReference type="InterPro" id="IPR020846">
    <property type="entry name" value="MFS_dom"/>
</dbReference>
<keyword evidence="5 7" id="KW-0472">Membrane</keyword>
<dbReference type="CDD" id="cd17316">
    <property type="entry name" value="MFS_SV2_like"/>
    <property type="match status" value="1"/>
</dbReference>
<dbReference type="EMBL" id="JAACFV010000050">
    <property type="protein sequence ID" value="KAF7508714.1"/>
    <property type="molecule type" value="Genomic_DNA"/>
</dbReference>
<feature type="transmembrane region" description="Helical" evidence="7">
    <location>
        <begin position="210"/>
        <end position="233"/>
    </location>
</feature>
<evidence type="ECO:0000256" key="5">
    <source>
        <dbReference type="ARBA" id="ARBA00023136"/>
    </source>
</evidence>
<comment type="caution">
    <text evidence="9">The sequence shown here is derived from an EMBL/GenBank/DDBJ whole genome shotgun (WGS) entry which is preliminary data.</text>
</comment>
<protein>
    <recommendedName>
        <fullName evidence="8">Major facilitator superfamily (MFS) profile domain-containing protein</fullName>
    </recommendedName>
</protein>
<evidence type="ECO:0000313" key="9">
    <source>
        <dbReference type="EMBL" id="KAF7508714.1"/>
    </source>
</evidence>
<evidence type="ECO:0000256" key="2">
    <source>
        <dbReference type="ARBA" id="ARBA00022448"/>
    </source>
</evidence>
<feature type="transmembrane region" description="Helical" evidence="7">
    <location>
        <begin position="177"/>
        <end position="198"/>
    </location>
</feature>
<feature type="domain" description="Major facilitator superfamily (MFS) profile" evidence="8">
    <location>
        <begin position="87"/>
        <end position="559"/>
    </location>
</feature>
<dbReference type="InterPro" id="IPR036259">
    <property type="entry name" value="MFS_trans_sf"/>
</dbReference>
<feature type="transmembrane region" description="Helical" evidence="7">
    <location>
        <begin position="265"/>
        <end position="284"/>
    </location>
</feature>
<gene>
    <name evidence="9" type="ORF">GJ744_008961</name>
</gene>
<dbReference type="Proteomes" id="UP000606974">
    <property type="component" value="Unassembled WGS sequence"/>
</dbReference>
<accession>A0A8H7AJT6</accession>
<proteinExistence type="predicted"/>
<evidence type="ECO:0000256" key="7">
    <source>
        <dbReference type="SAM" id="Phobius"/>
    </source>
</evidence>
<keyword evidence="3 7" id="KW-0812">Transmembrane</keyword>
<organism evidence="9 10">
    <name type="scientific">Endocarpon pusillum</name>
    <dbReference type="NCBI Taxonomy" id="364733"/>
    <lineage>
        <taxon>Eukaryota</taxon>
        <taxon>Fungi</taxon>
        <taxon>Dikarya</taxon>
        <taxon>Ascomycota</taxon>
        <taxon>Pezizomycotina</taxon>
        <taxon>Eurotiomycetes</taxon>
        <taxon>Chaetothyriomycetidae</taxon>
        <taxon>Verrucariales</taxon>
        <taxon>Verrucariaceae</taxon>
        <taxon>Endocarpon</taxon>
    </lineage>
</organism>
<dbReference type="PANTHER" id="PTHR23511">
    <property type="entry name" value="SYNAPTIC VESICLE GLYCOPROTEIN 2"/>
    <property type="match status" value="1"/>
</dbReference>
<feature type="transmembrane region" description="Helical" evidence="7">
    <location>
        <begin position="126"/>
        <end position="145"/>
    </location>
</feature>
<dbReference type="PROSITE" id="PS50850">
    <property type="entry name" value="MFS"/>
    <property type="match status" value="1"/>
</dbReference>
<evidence type="ECO:0000259" key="8">
    <source>
        <dbReference type="PROSITE" id="PS50850"/>
    </source>
</evidence>
<feature type="transmembrane region" description="Helical" evidence="7">
    <location>
        <begin position="152"/>
        <end position="171"/>
    </location>
</feature>
<reference evidence="9" key="1">
    <citation type="submission" date="2020-02" db="EMBL/GenBank/DDBJ databases">
        <authorList>
            <person name="Palmer J.M."/>
        </authorList>
    </citation>
    <scope>NUCLEOTIDE SEQUENCE</scope>
    <source>
        <strain evidence="9">EPUS1.4</strain>
        <tissue evidence="9">Thallus</tissue>
    </source>
</reference>
<dbReference type="OrthoDB" id="4139357at2759"/>
<feature type="transmembrane region" description="Helical" evidence="7">
    <location>
        <begin position="424"/>
        <end position="441"/>
    </location>
</feature>
<keyword evidence="2" id="KW-0813">Transport</keyword>
<evidence type="ECO:0000256" key="3">
    <source>
        <dbReference type="ARBA" id="ARBA00022692"/>
    </source>
</evidence>
<dbReference type="AlphaFoldDB" id="A0A8H7AJT6"/>
<name>A0A8H7AJT6_9EURO</name>
<keyword evidence="10" id="KW-1185">Reference proteome</keyword>
<dbReference type="Gene3D" id="1.20.1250.20">
    <property type="entry name" value="MFS general substrate transporter like domains"/>
    <property type="match status" value="1"/>
</dbReference>
<feature type="transmembrane region" description="Helical" evidence="7">
    <location>
        <begin position="376"/>
        <end position="404"/>
    </location>
</feature>
<dbReference type="InterPro" id="IPR011701">
    <property type="entry name" value="MFS"/>
</dbReference>
<keyword evidence="4 7" id="KW-1133">Transmembrane helix</keyword>
<feature type="transmembrane region" description="Helical" evidence="7">
    <location>
        <begin position="85"/>
        <end position="106"/>
    </location>
</feature>
<evidence type="ECO:0000256" key="1">
    <source>
        <dbReference type="ARBA" id="ARBA00004141"/>
    </source>
</evidence>
<feature type="transmembrane region" description="Helical" evidence="7">
    <location>
        <begin position="535"/>
        <end position="554"/>
    </location>
</feature>
<dbReference type="PANTHER" id="PTHR23511:SF3">
    <property type="entry name" value="MAJOR FACILITATOR SUPERFAMILY (MFS) PROFILE DOMAIN-CONTAINING PROTEIN"/>
    <property type="match status" value="1"/>
</dbReference>
<evidence type="ECO:0000256" key="6">
    <source>
        <dbReference type="SAM" id="MobiDB-lite"/>
    </source>
</evidence>
<sequence length="564" mass="61805">MVRSISWIPLREISEPATPNSAQVPYQPVRQGSESPPNMASQRKNLDEDGPVETDPILDGLTLFEKKAHIVNRELDSMGMGRYQWMIFALCGFGYMLDLLWAQAFGLVVRPLQQELGFSKGEVGNISSAFAAGLTAGAFVWGVLVDIIGRQWAFNFTVLFASIFGLCLGAPSSYDAILVLTAFVGFGVGGNIPIDTTITLEFLPQNRRFLLPLLSIFQPIGVVLCCALAYAFIPRYSCAPDLESCRNVVAGEPCCTKADNYGWRYLLFTLGAITMVVFFLRFVVFRFQESPKFLLYRGKDEKAVEVMQHIAQYNRTTSPITLETFAALSGDDSSTGTPSSSKAMLGAGAQQLNTTLGEKVKIEMERYKLLFKNATVARLTILIWIIYIFDYWGFSIAGGLLPYILAEKSSEAGLTTESTYRSYIYIYLFGLPGVVLGTTLYRGRQAAMLGSSALFAATLFIFTVVDTQAKYIGVNGLVYFFQSMFNAVLYGWTPEAYPAPIRGTAAGVASFWGRIASIVGPIAGEKLLASSSYNAPLYLAGAGVFICTICIAFLPRKYLGAESF</sequence>
<evidence type="ECO:0000313" key="10">
    <source>
        <dbReference type="Proteomes" id="UP000606974"/>
    </source>
</evidence>
<dbReference type="SUPFAM" id="SSF103473">
    <property type="entry name" value="MFS general substrate transporter"/>
    <property type="match status" value="1"/>
</dbReference>
<dbReference type="GO" id="GO:0022857">
    <property type="term" value="F:transmembrane transporter activity"/>
    <property type="evidence" value="ECO:0007669"/>
    <property type="project" value="InterPro"/>
</dbReference>
<evidence type="ECO:0000256" key="4">
    <source>
        <dbReference type="ARBA" id="ARBA00022989"/>
    </source>
</evidence>
<dbReference type="Pfam" id="PF07690">
    <property type="entry name" value="MFS_1"/>
    <property type="match status" value="2"/>
</dbReference>
<feature type="transmembrane region" description="Helical" evidence="7">
    <location>
        <begin position="446"/>
        <end position="465"/>
    </location>
</feature>
<dbReference type="GO" id="GO:0016020">
    <property type="term" value="C:membrane"/>
    <property type="evidence" value="ECO:0007669"/>
    <property type="project" value="UniProtKB-SubCell"/>
</dbReference>